<proteinExistence type="predicted"/>
<evidence type="ECO:0000313" key="3">
    <source>
        <dbReference type="RefSeq" id="XP_014680178.1"/>
    </source>
</evidence>
<dbReference type="RefSeq" id="XP_014680178.1">
    <property type="nucleotide sequence ID" value="XM_014824692.1"/>
</dbReference>
<feature type="compositionally biased region" description="Polar residues" evidence="1">
    <location>
        <begin position="512"/>
        <end position="534"/>
    </location>
</feature>
<accession>A0ABM1F6V7</accession>
<evidence type="ECO:0000256" key="1">
    <source>
        <dbReference type="SAM" id="MobiDB-lite"/>
    </source>
</evidence>
<dbReference type="PANTHER" id="PTHR33480">
    <property type="entry name" value="SET DOMAIN-CONTAINING PROTEIN-RELATED"/>
    <property type="match status" value="1"/>
</dbReference>
<protein>
    <submittedName>
        <fullName evidence="3">Uncharacterized protein LOC106820147</fullName>
    </submittedName>
</protein>
<name>A0ABM1F6V7_PRICU</name>
<dbReference type="Proteomes" id="UP000695022">
    <property type="component" value="Unplaced"/>
</dbReference>
<feature type="non-terminal residue" evidence="3">
    <location>
        <position position="1"/>
    </location>
</feature>
<reference evidence="3" key="1">
    <citation type="submission" date="2025-08" db="UniProtKB">
        <authorList>
            <consortium name="RefSeq"/>
        </authorList>
    </citation>
    <scope>IDENTIFICATION</scope>
</reference>
<evidence type="ECO:0000313" key="2">
    <source>
        <dbReference type="Proteomes" id="UP000695022"/>
    </source>
</evidence>
<organism evidence="2 3">
    <name type="scientific">Priapulus caudatus</name>
    <name type="common">Priapulid worm</name>
    <dbReference type="NCBI Taxonomy" id="37621"/>
    <lineage>
        <taxon>Eukaryota</taxon>
        <taxon>Metazoa</taxon>
        <taxon>Ecdysozoa</taxon>
        <taxon>Scalidophora</taxon>
        <taxon>Priapulida</taxon>
        <taxon>Priapulimorpha</taxon>
        <taxon>Priapulimorphida</taxon>
        <taxon>Priapulidae</taxon>
        <taxon>Priapulus</taxon>
    </lineage>
</organism>
<feature type="non-terminal residue" evidence="3">
    <location>
        <position position="534"/>
    </location>
</feature>
<sequence>DGTDKELPLTKKRSLAVQSTSGSKANVCFYCEQFKVDLWEHRKRCQSKKDLNSGSARGSGVKKGRLLLPVKTSHKKLWEKILCRMNDDEVKAKVEGDRLIIELGNRLYDRHGHDVHQHSYISQKMRELGRLLVVTSKMEKPLYSILACLMPTNWDTLIEGVRGTAKYEEVTNEYSTPSLALKIGHSLRKCAEILQLQSVKSQNDDKEEMKKIADDFILLYNNDWNHKISLRALCSLDKQRYNNPKLLPLMADVIKLERHLRKFTAASTASLKNETDILHSYTSLAKGTLTQLILFNRRRAGETERVKVEELDKALKSQHELGEEDMAKVLTKFEMHLVHTHIRIETRGKRGRKVPILIPRHIVENVKCLREKREEAGVSGCFLFGRRGAAIHPYGGSACLREFAKDCGAEHPDRLTSTRLRQQLATMCQVLNLSEENQDQLATFMGHNLIVHRQFYRLTENILQAAKVSKILHLMNTDRLADFKGKNYDEITFDEEEALEDEPSDEEDNTLDETSAQPSTSSGSPGVGQTSRNT</sequence>
<feature type="compositionally biased region" description="Acidic residues" evidence="1">
    <location>
        <begin position="494"/>
        <end position="511"/>
    </location>
</feature>
<dbReference type="GeneID" id="106820147"/>
<keyword evidence="2" id="KW-1185">Reference proteome</keyword>
<dbReference type="Gene3D" id="1.10.443.10">
    <property type="entry name" value="Intergrase catalytic core"/>
    <property type="match status" value="1"/>
</dbReference>
<dbReference type="InterPro" id="IPR013762">
    <property type="entry name" value="Integrase-like_cat_sf"/>
</dbReference>
<feature type="region of interest" description="Disordered" evidence="1">
    <location>
        <begin position="494"/>
        <end position="534"/>
    </location>
</feature>
<gene>
    <name evidence="3" type="primary">LOC106820147</name>
</gene>
<dbReference type="PANTHER" id="PTHR33480:SF5">
    <property type="entry name" value="SI:DKEY-51D8.9"/>
    <property type="match status" value="1"/>
</dbReference>